<protein>
    <submittedName>
        <fullName evidence="1">Uncharacterized protein</fullName>
    </submittedName>
</protein>
<dbReference type="InterPro" id="IPR045929">
    <property type="entry name" value="DUF6348"/>
</dbReference>
<accession>I4VVR1</accession>
<gene>
    <name evidence="1" type="ORF">UU9_04037</name>
</gene>
<proteinExistence type="predicted"/>
<comment type="caution">
    <text evidence="1">The sequence shown here is derived from an EMBL/GenBank/DDBJ whole genome shotgun (WGS) entry which is preliminary data.</text>
</comment>
<dbReference type="Proteomes" id="UP000004210">
    <property type="component" value="Unassembled WGS sequence"/>
</dbReference>
<dbReference type="RefSeq" id="WP_007080448.1">
    <property type="nucleotide sequence ID" value="NZ_AJXU01000021.1"/>
</dbReference>
<dbReference type="AlphaFoldDB" id="I4VVR1"/>
<dbReference type="Pfam" id="PF19875">
    <property type="entry name" value="DUF6348"/>
    <property type="match status" value="1"/>
</dbReference>
<dbReference type="STRING" id="1163408.UU9_04037"/>
<evidence type="ECO:0000313" key="1">
    <source>
        <dbReference type="EMBL" id="EIL91302.1"/>
    </source>
</evidence>
<sequence>MDSAALQKYLRQLFERHGVELDADEDGWLVTDDDFPAVRAEWHDGAGGEPGRLDVDVVLGEDRRIEESFAGVGTGDEACRDALRTFEHDAFHPLLAACWYVTDDRRMRIAAWDIGVRSWDVFMGPFSLRGVDITDIEMLDEVTAAIETAVKRESLTPELHWLRLAHRHAPDGAGQSEALLDNEPWAAGTQALDALAWPDGERAYTARCFIVLDVRDY</sequence>
<dbReference type="PATRIC" id="fig|1163408.3.peg.830"/>
<evidence type="ECO:0000313" key="2">
    <source>
        <dbReference type="Proteomes" id="UP000004210"/>
    </source>
</evidence>
<dbReference type="eggNOG" id="ENOG50322AE">
    <property type="taxonomic scope" value="Bacteria"/>
</dbReference>
<dbReference type="OrthoDB" id="9155428at2"/>
<organism evidence="1 2">
    <name type="scientific">Rhodanobacter fulvus Jip2</name>
    <dbReference type="NCBI Taxonomy" id="1163408"/>
    <lineage>
        <taxon>Bacteria</taxon>
        <taxon>Pseudomonadati</taxon>
        <taxon>Pseudomonadota</taxon>
        <taxon>Gammaproteobacteria</taxon>
        <taxon>Lysobacterales</taxon>
        <taxon>Rhodanobacteraceae</taxon>
        <taxon>Rhodanobacter</taxon>
    </lineage>
</organism>
<reference evidence="1 2" key="1">
    <citation type="journal article" date="2012" name="J. Bacteriol.">
        <title>Genome sequences for six rhodanobacter strains, isolated from soils and the terrestrial subsurface, with variable denitrification capabilities.</title>
        <authorList>
            <person name="Kostka J.E."/>
            <person name="Green S.J."/>
            <person name="Rishishwar L."/>
            <person name="Prakash O."/>
            <person name="Katz L.S."/>
            <person name="Marino-Ramirez L."/>
            <person name="Jordan I.K."/>
            <person name="Munk C."/>
            <person name="Ivanova N."/>
            <person name="Mikhailova N."/>
            <person name="Watson D.B."/>
            <person name="Brown S.D."/>
            <person name="Palumbo A.V."/>
            <person name="Brooks S.C."/>
        </authorList>
    </citation>
    <scope>NUCLEOTIDE SEQUENCE [LARGE SCALE GENOMIC DNA]</scope>
    <source>
        <strain evidence="2">Jip2T</strain>
    </source>
</reference>
<name>I4VVR1_9GAMM</name>
<keyword evidence="2" id="KW-1185">Reference proteome</keyword>
<dbReference type="EMBL" id="AJXU01000021">
    <property type="protein sequence ID" value="EIL91302.1"/>
    <property type="molecule type" value="Genomic_DNA"/>
</dbReference>